<evidence type="ECO:0000313" key="2">
    <source>
        <dbReference type="EMBL" id="SDG47646.1"/>
    </source>
</evidence>
<dbReference type="Proteomes" id="UP000198972">
    <property type="component" value="Unassembled WGS sequence"/>
</dbReference>
<evidence type="ECO:0000313" key="3">
    <source>
        <dbReference type="Proteomes" id="UP000198972"/>
    </source>
</evidence>
<dbReference type="STRING" id="670482.SAMN04488542_14610"/>
<dbReference type="AlphaFoldDB" id="A0A1G7UJD2"/>
<organism evidence="2 3">
    <name type="scientific">Fontibacillus panacisegetis</name>
    <dbReference type="NCBI Taxonomy" id="670482"/>
    <lineage>
        <taxon>Bacteria</taxon>
        <taxon>Bacillati</taxon>
        <taxon>Bacillota</taxon>
        <taxon>Bacilli</taxon>
        <taxon>Bacillales</taxon>
        <taxon>Paenibacillaceae</taxon>
        <taxon>Fontibacillus</taxon>
    </lineage>
</organism>
<evidence type="ECO:0000256" key="1">
    <source>
        <dbReference type="SAM" id="MobiDB-lite"/>
    </source>
</evidence>
<feature type="region of interest" description="Disordered" evidence="1">
    <location>
        <begin position="1"/>
        <end position="24"/>
    </location>
</feature>
<name>A0A1G7UJD2_9BACL</name>
<keyword evidence="3" id="KW-1185">Reference proteome</keyword>
<dbReference type="OrthoDB" id="2632034at2"/>
<protein>
    <submittedName>
        <fullName evidence="2">Uncharacterized protein</fullName>
    </submittedName>
</protein>
<reference evidence="2 3" key="1">
    <citation type="submission" date="2016-10" db="EMBL/GenBank/DDBJ databases">
        <authorList>
            <person name="de Groot N.N."/>
        </authorList>
    </citation>
    <scope>NUCLEOTIDE SEQUENCE [LARGE SCALE GENOMIC DNA]</scope>
    <source>
        <strain evidence="2 3">DSM 28129</strain>
    </source>
</reference>
<dbReference type="RefSeq" id="WP_091236225.1">
    <property type="nucleotide sequence ID" value="NZ_FNBG01000046.1"/>
</dbReference>
<proteinExistence type="predicted"/>
<gene>
    <name evidence="2" type="ORF">SAMN04488542_14610</name>
</gene>
<dbReference type="EMBL" id="FNBG01000046">
    <property type="protein sequence ID" value="SDG47646.1"/>
    <property type="molecule type" value="Genomic_DNA"/>
</dbReference>
<sequence length="66" mass="7365">MERGVPYVTDEGSGDHSGKNRRCMTISGAPSADISPVWRQIVLTTSGAIGQPWHYKLMQIRNELHK</sequence>
<accession>A0A1G7UJD2</accession>